<dbReference type="Proteomes" id="UP000184330">
    <property type="component" value="Unassembled WGS sequence"/>
</dbReference>
<evidence type="ECO:0000313" key="3">
    <source>
        <dbReference type="Proteomes" id="UP000184330"/>
    </source>
</evidence>
<dbReference type="OrthoDB" id="3522729at2759"/>
<accession>A0A1L7X5M3</accession>
<evidence type="ECO:0000259" key="1">
    <source>
        <dbReference type="Pfam" id="PF12937"/>
    </source>
</evidence>
<dbReference type="SUPFAM" id="SSF81383">
    <property type="entry name" value="F-box domain"/>
    <property type="match status" value="1"/>
</dbReference>
<reference evidence="2 3" key="1">
    <citation type="submission" date="2016-03" db="EMBL/GenBank/DDBJ databases">
        <authorList>
            <person name="Ploux O."/>
        </authorList>
    </citation>
    <scope>NUCLEOTIDE SEQUENCE [LARGE SCALE GENOMIC DNA]</scope>
    <source>
        <strain evidence="2 3">UAMH 11012</strain>
    </source>
</reference>
<protein>
    <recommendedName>
        <fullName evidence="1">F-box domain-containing protein</fullName>
    </recommendedName>
</protein>
<proteinExistence type="predicted"/>
<organism evidence="2 3">
    <name type="scientific">Phialocephala subalpina</name>
    <dbReference type="NCBI Taxonomy" id="576137"/>
    <lineage>
        <taxon>Eukaryota</taxon>
        <taxon>Fungi</taxon>
        <taxon>Dikarya</taxon>
        <taxon>Ascomycota</taxon>
        <taxon>Pezizomycotina</taxon>
        <taxon>Leotiomycetes</taxon>
        <taxon>Helotiales</taxon>
        <taxon>Mollisiaceae</taxon>
        <taxon>Phialocephala</taxon>
        <taxon>Phialocephala fortinii species complex</taxon>
    </lineage>
</organism>
<dbReference type="AlphaFoldDB" id="A0A1L7X5M3"/>
<gene>
    <name evidence="2" type="ORF">PAC_10181</name>
</gene>
<evidence type="ECO:0000313" key="2">
    <source>
        <dbReference type="EMBL" id="CZR60285.1"/>
    </source>
</evidence>
<dbReference type="EMBL" id="FJOG01000015">
    <property type="protein sequence ID" value="CZR60285.1"/>
    <property type="molecule type" value="Genomic_DNA"/>
</dbReference>
<keyword evidence="3" id="KW-1185">Reference proteome</keyword>
<dbReference type="InterPro" id="IPR001810">
    <property type="entry name" value="F-box_dom"/>
</dbReference>
<sequence length="396" mass="45199">MPSLMHLADEILLDILAYLELDNPTLSSVCRTSSRLNGLARPILYRSICFNLPPHDPIRQLTQTLDEDDELAPRVHRLALTWRKDGYVPTDDRVNFQNLIHKLTSLRYLTVAVALDQRSPLSFLEFAEYKELRRVAFNYADLTNSMIMKFMFLPKIERMDILFLKSLSNPSIPLDCHLGTSSLKVLNLGPCTPREVVLGTFLQCPAALESLTFTVPPFAEQFQTAVTTRIFSPKQVGDALMHVKHSLVRLAVYWRSSNRNDGSRLDLSSFEKLKFVSLPSSLFFNLAYPHGSRDGVYQVLPKSLEALEVMFPEPHWIFKFPIFSTVENDGPLTRDNWMMELALKKPVSYPSLSRVTLKEVAKDKGYILPGSKMADVSEWVQKACDEMGIQLRVWTR</sequence>
<dbReference type="InterPro" id="IPR036047">
    <property type="entry name" value="F-box-like_dom_sf"/>
</dbReference>
<feature type="domain" description="F-box" evidence="1">
    <location>
        <begin position="9"/>
        <end position="50"/>
    </location>
</feature>
<dbReference type="Pfam" id="PF12937">
    <property type="entry name" value="F-box-like"/>
    <property type="match status" value="1"/>
</dbReference>
<name>A0A1L7X5M3_9HELO</name>